<accession>A0A182YBN0</accession>
<protein>
    <recommendedName>
        <fullName evidence="3">AB hydrolase-1 domain-containing protein</fullName>
    </recommendedName>
</protein>
<keyword evidence="5" id="KW-1185">Reference proteome</keyword>
<dbReference type="PRINTS" id="PR00111">
    <property type="entry name" value="ABHYDROLASE"/>
</dbReference>
<name>A0A182YBN0_ANOST</name>
<dbReference type="Gene3D" id="3.40.50.1820">
    <property type="entry name" value="alpha/beta hydrolase"/>
    <property type="match status" value="1"/>
</dbReference>
<dbReference type="OMA" id="WHIVNQY"/>
<sequence>MDQLVIGCLRRLVLVGWKFLLRVLSWLSVSYWIPTPRPNPPDTLTSSKWGTHRYIKIHDIKLHYVEKGSSSKPLMLFLHGLPDFWYSWRYQMHEFSQDFWTVALDLPGFGRSEPPVYSITYKVNNLARIICSLIHALGKSDCVLVGNGAGAMLGWHIVNQYPQKVSKYVMLGAPSEAVLQQLYDRGAIPLGTLLKAGLLACEGNFQTHLARAGDYALFDGLLGANSKPQDLEAYKYTFGQPAALERALTAFRENFVDFCLEEYEFQVRKASNTPGLFLFGESFCSVDHEEFVPLLLRIYHPLETRFVPRVGQFMHQDNPKTVNKCISEFVRAHSKPSKRSTVDAPDRQILVKEVCDNCYGREHSKTEPHHAECAENCDGQEHRHIFTKTRVPISS</sequence>
<dbReference type="Pfam" id="PF00561">
    <property type="entry name" value="Abhydrolase_1"/>
    <property type="match status" value="1"/>
</dbReference>
<evidence type="ECO:0000259" key="3">
    <source>
        <dbReference type="Pfam" id="PF00561"/>
    </source>
</evidence>
<dbReference type="PANTHER" id="PTHR43329">
    <property type="entry name" value="EPOXIDE HYDROLASE"/>
    <property type="match status" value="1"/>
</dbReference>
<dbReference type="InterPro" id="IPR000073">
    <property type="entry name" value="AB_hydrolase_1"/>
</dbReference>
<dbReference type="InterPro" id="IPR000639">
    <property type="entry name" value="Epox_hydrolase-like"/>
</dbReference>
<dbReference type="VEuPathDB" id="VectorBase:ASTE008469"/>
<dbReference type="EnsemblMetazoa" id="ASTEI05865-RA">
    <property type="protein sequence ID" value="ASTEI05865-PA"/>
    <property type="gene ID" value="ASTEI05865"/>
</dbReference>
<dbReference type="GO" id="GO:0004301">
    <property type="term" value="F:epoxide hydrolase activity"/>
    <property type="evidence" value="ECO:0007669"/>
    <property type="project" value="UniProtKB-ARBA"/>
</dbReference>
<dbReference type="PRINTS" id="PR00412">
    <property type="entry name" value="EPOXHYDRLASE"/>
</dbReference>
<dbReference type="Proteomes" id="UP000076408">
    <property type="component" value="Unassembled WGS sequence"/>
</dbReference>
<comment type="similarity">
    <text evidence="2">Belongs to the AB hydrolase superfamily. Epoxide hydrolase family.</text>
</comment>
<reference evidence="4" key="2">
    <citation type="submission" date="2020-05" db="UniProtKB">
        <authorList>
            <consortium name="EnsemblMetazoa"/>
        </authorList>
    </citation>
    <scope>IDENTIFICATION</scope>
    <source>
        <strain evidence="4">Indian</strain>
    </source>
</reference>
<feature type="domain" description="AB hydrolase-1" evidence="3">
    <location>
        <begin position="73"/>
        <end position="182"/>
    </location>
</feature>
<evidence type="ECO:0000313" key="5">
    <source>
        <dbReference type="Proteomes" id="UP000076408"/>
    </source>
</evidence>
<dbReference type="STRING" id="30069.A0A182YBN0"/>
<dbReference type="InterPro" id="IPR029058">
    <property type="entry name" value="AB_hydrolase_fold"/>
</dbReference>
<evidence type="ECO:0000313" key="4">
    <source>
        <dbReference type="EnsemblMetazoa" id="ASTEI05865-PA"/>
    </source>
</evidence>
<keyword evidence="1" id="KW-0378">Hydrolase</keyword>
<proteinExistence type="inferred from homology"/>
<reference evidence="5" key="1">
    <citation type="journal article" date="2014" name="Genome Biol.">
        <title>Genome analysis of a major urban malaria vector mosquito, Anopheles stephensi.</title>
        <authorList>
            <person name="Jiang X."/>
            <person name="Peery A."/>
            <person name="Hall A.B."/>
            <person name="Sharma A."/>
            <person name="Chen X.G."/>
            <person name="Waterhouse R.M."/>
            <person name="Komissarov A."/>
            <person name="Riehle M.M."/>
            <person name="Shouche Y."/>
            <person name="Sharakhova M.V."/>
            <person name="Lawson D."/>
            <person name="Pakpour N."/>
            <person name="Arensburger P."/>
            <person name="Davidson V.L."/>
            <person name="Eiglmeier K."/>
            <person name="Emrich S."/>
            <person name="George P."/>
            <person name="Kennedy R.C."/>
            <person name="Mane S.P."/>
            <person name="Maslen G."/>
            <person name="Oringanje C."/>
            <person name="Qi Y."/>
            <person name="Settlage R."/>
            <person name="Tojo M."/>
            <person name="Tubio J.M."/>
            <person name="Unger M.F."/>
            <person name="Wang B."/>
            <person name="Vernick K.D."/>
            <person name="Ribeiro J.M."/>
            <person name="James A.A."/>
            <person name="Michel K."/>
            <person name="Riehle M.A."/>
            <person name="Luckhart S."/>
            <person name="Sharakhov I.V."/>
            <person name="Tu Z."/>
        </authorList>
    </citation>
    <scope>NUCLEOTIDE SEQUENCE [LARGE SCALE GENOMIC DNA]</scope>
    <source>
        <strain evidence="5">Indian</strain>
    </source>
</reference>
<evidence type="ECO:0000256" key="1">
    <source>
        <dbReference type="ARBA" id="ARBA00022801"/>
    </source>
</evidence>
<dbReference type="VEuPathDB" id="VectorBase:ASTEI20_042562"/>
<evidence type="ECO:0000256" key="2">
    <source>
        <dbReference type="ARBA" id="ARBA00038334"/>
    </source>
</evidence>
<dbReference type="AlphaFoldDB" id="A0A182YBN0"/>
<organism evidence="4 5">
    <name type="scientific">Anopheles stephensi</name>
    <name type="common">Indo-Pakistan malaria mosquito</name>
    <dbReference type="NCBI Taxonomy" id="30069"/>
    <lineage>
        <taxon>Eukaryota</taxon>
        <taxon>Metazoa</taxon>
        <taxon>Ecdysozoa</taxon>
        <taxon>Arthropoda</taxon>
        <taxon>Hexapoda</taxon>
        <taxon>Insecta</taxon>
        <taxon>Pterygota</taxon>
        <taxon>Neoptera</taxon>
        <taxon>Endopterygota</taxon>
        <taxon>Diptera</taxon>
        <taxon>Nematocera</taxon>
        <taxon>Culicoidea</taxon>
        <taxon>Culicidae</taxon>
        <taxon>Anophelinae</taxon>
        <taxon>Anopheles</taxon>
    </lineage>
</organism>
<dbReference type="VEuPathDB" id="VectorBase:ASTEI05865"/>
<dbReference type="SUPFAM" id="SSF53474">
    <property type="entry name" value="alpha/beta-Hydrolases"/>
    <property type="match status" value="1"/>
</dbReference>